<feature type="domain" description="Helicase C-terminal" evidence="6">
    <location>
        <begin position="413"/>
        <end position="572"/>
    </location>
</feature>
<evidence type="ECO:0000313" key="7">
    <source>
        <dbReference type="EMBL" id="SPQ99735.1"/>
    </source>
</evidence>
<evidence type="ECO:0000259" key="6">
    <source>
        <dbReference type="PROSITE" id="PS51194"/>
    </source>
</evidence>
<proteinExistence type="predicted"/>
<gene>
    <name evidence="7" type="ORF">PLBR_LOCUS6950</name>
</gene>
<evidence type="ECO:0000256" key="3">
    <source>
        <dbReference type="ARBA" id="ARBA00022806"/>
    </source>
</evidence>
<geneLocation type="mitochondrion" evidence="7"/>
<keyword evidence="3" id="KW-0347">Helicase</keyword>
<evidence type="ECO:0000256" key="2">
    <source>
        <dbReference type="ARBA" id="ARBA00022801"/>
    </source>
</evidence>
<dbReference type="InterPro" id="IPR027417">
    <property type="entry name" value="P-loop_NTPase"/>
</dbReference>
<dbReference type="Pfam" id="PF00271">
    <property type="entry name" value="Helicase_C"/>
    <property type="match status" value="1"/>
</dbReference>
<dbReference type="PANTHER" id="PTHR14025:SF20">
    <property type="entry name" value="FANCONI ANEMIA GROUP M PROTEIN"/>
    <property type="match status" value="1"/>
</dbReference>
<dbReference type="AlphaFoldDB" id="A0A3P3YHV8"/>
<dbReference type="GO" id="GO:0000400">
    <property type="term" value="F:four-way junction DNA binding"/>
    <property type="evidence" value="ECO:0007669"/>
    <property type="project" value="TreeGrafter"/>
</dbReference>
<dbReference type="GO" id="GO:0009378">
    <property type="term" value="F:four-way junction helicase activity"/>
    <property type="evidence" value="ECO:0007669"/>
    <property type="project" value="TreeGrafter"/>
</dbReference>
<organism evidence="7 8">
    <name type="scientific">Plasmodiophora brassicae</name>
    <name type="common">Clubroot disease agent</name>
    <dbReference type="NCBI Taxonomy" id="37360"/>
    <lineage>
        <taxon>Eukaryota</taxon>
        <taxon>Sar</taxon>
        <taxon>Rhizaria</taxon>
        <taxon>Endomyxa</taxon>
        <taxon>Phytomyxea</taxon>
        <taxon>Plasmodiophorida</taxon>
        <taxon>Plasmodiophoridae</taxon>
        <taxon>Plasmodiophora</taxon>
    </lineage>
</organism>
<dbReference type="GO" id="GO:0045003">
    <property type="term" value="P:double-strand break repair via synthesis-dependent strand annealing"/>
    <property type="evidence" value="ECO:0007669"/>
    <property type="project" value="TreeGrafter"/>
</dbReference>
<dbReference type="SUPFAM" id="SSF52540">
    <property type="entry name" value="P-loop containing nucleoside triphosphate hydrolases"/>
    <property type="match status" value="1"/>
</dbReference>
<sequence>MVRPSRTASPGLTQRRVDAYFARAPASVPDVADDPGAWDAVRRFNDGLPAIRACSDPAQLARVVYPTNCERREYQVKCVMAAVKHNSLVALPTGLGKTIIAAVLISNMLRWYPTGKCVFVAPTRALVAQQAQACCETAPIPPGAVTVLLDVEPRLRSELWSKYRVFFCAPETIQNDIKCGICPLDQIVCIVIDEAHKATGNAAMTSIVEARYSVGGPCRILALSATPGTTKADVQKLIDVLRIGDIVAFDRDSPDVKQYVKGRLEEVITVQQTRDALNIQILLDQLFERLLSALLSHNINPLPHQKYSQFYYNKEVSREIAERRIDRGRQFPILNAASALGALSFCKELLSNYSVKAFLDKAKEEFVHGPKAMSSNRRAVANYEEFTMMVALAEQTIAKNSSFHPKFDELRRILQEHFMQFGTSKAIVFTDYKTSVREICDHLNSGLQPVISAVPFIGQNSSRGSGKGMNSKEQTETLECFRRGYNNVLVATCVAEEGLDIGEVDLVVSFDSSASIKRTVQRMGRTGRKRDGRCVFLVMEGDEARAHAAAMFKRNAINKMLASKSFQFGSNFAASVLFKPWRLILGLQQKHQRPSFPHYQRPQLKYISQAEQLLLPSAARISTRSSTSMILIRVMKKIVDLRVEAAMSSQAEYCHFQWTTGQRLEPLFRFSPVALGRPQASIILYNSSR</sequence>
<dbReference type="InterPro" id="IPR014001">
    <property type="entry name" value="Helicase_ATP-bd"/>
</dbReference>
<keyword evidence="7" id="KW-0496">Mitochondrion</keyword>
<dbReference type="PROSITE" id="PS51192">
    <property type="entry name" value="HELICASE_ATP_BIND_1"/>
    <property type="match status" value="1"/>
</dbReference>
<protein>
    <recommendedName>
        <fullName evidence="9">DNA helicase</fullName>
    </recommendedName>
</protein>
<name>A0A3P3YHV8_PLABS</name>
<dbReference type="InterPro" id="IPR001650">
    <property type="entry name" value="Helicase_C-like"/>
</dbReference>
<evidence type="ECO:0000256" key="4">
    <source>
        <dbReference type="ARBA" id="ARBA00022840"/>
    </source>
</evidence>
<keyword evidence="4" id="KW-0067">ATP-binding</keyword>
<dbReference type="GO" id="GO:0043138">
    <property type="term" value="F:3'-5' DNA helicase activity"/>
    <property type="evidence" value="ECO:0007669"/>
    <property type="project" value="TreeGrafter"/>
</dbReference>
<dbReference type="Proteomes" id="UP000290189">
    <property type="component" value="Unassembled WGS sequence"/>
</dbReference>
<dbReference type="Pfam" id="PF00270">
    <property type="entry name" value="DEAD"/>
    <property type="match status" value="1"/>
</dbReference>
<keyword evidence="2" id="KW-0378">Hydrolase</keyword>
<dbReference type="PANTHER" id="PTHR14025">
    <property type="entry name" value="FANCONI ANEMIA GROUP M FANCM FAMILY MEMBER"/>
    <property type="match status" value="1"/>
</dbReference>
<dbReference type="EMBL" id="OVEO01000012">
    <property type="protein sequence ID" value="SPQ99735.1"/>
    <property type="molecule type" value="Genomic_DNA"/>
</dbReference>
<evidence type="ECO:0008006" key="9">
    <source>
        <dbReference type="Google" id="ProtNLM"/>
    </source>
</evidence>
<dbReference type="PROSITE" id="PS51194">
    <property type="entry name" value="HELICASE_CTER"/>
    <property type="match status" value="1"/>
</dbReference>
<evidence type="ECO:0000313" key="8">
    <source>
        <dbReference type="Proteomes" id="UP000290189"/>
    </source>
</evidence>
<reference evidence="7 8" key="1">
    <citation type="submission" date="2018-03" db="EMBL/GenBank/DDBJ databases">
        <authorList>
            <person name="Fogelqvist J."/>
        </authorList>
    </citation>
    <scope>NUCLEOTIDE SEQUENCE [LARGE SCALE GENOMIC DNA]</scope>
</reference>
<dbReference type="GO" id="GO:0036297">
    <property type="term" value="P:interstrand cross-link repair"/>
    <property type="evidence" value="ECO:0007669"/>
    <property type="project" value="TreeGrafter"/>
</dbReference>
<evidence type="ECO:0000256" key="1">
    <source>
        <dbReference type="ARBA" id="ARBA00022741"/>
    </source>
</evidence>
<accession>A0A3P3YHV8</accession>
<dbReference type="InterPro" id="IPR011545">
    <property type="entry name" value="DEAD/DEAH_box_helicase_dom"/>
</dbReference>
<dbReference type="GO" id="GO:0016787">
    <property type="term" value="F:hydrolase activity"/>
    <property type="evidence" value="ECO:0007669"/>
    <property type="project" value="UniProtKB-KW"/>
</dbReference>
<dbReference type="Gene3D" id="3.40.50.300">
    <property type="entry name" value="P-loop containing nucleotide triphosphate hydrolases"/>
    <property type="match status" value="2"/>
</dbReference>
<dbReference type="SMART" id="SM00490">
    <property type="entry name" value="HELICc"/>
    <property type="match status" value="1"/>
</dbReference>
<dbReference type="SMART" id="SM00487">
    <property type="entry name" value="DEXDc"/>
    <property type="match status" value="1"/>
</dbReference>
<dbReference type="GO" id="GO:0005524">
    <property type="term" value="F:ATP binding"/>
    <property type="evidence" value="ECO:0007669"/>
    <property type="project" value="UniProtKB-KW"/>
</dbReference>
<keyword evidence="1" id="KW-0547">Nucleotide-binding</keyword>
<evidence type="ECO:0000259" key="5">
    <source>
        <dbReference type="PROSITE" id="PS51192"/>
    </source>
</evidence>
<feature type="domain" description="Helicase ATP-binding" evidence="5">
    <location>
        <begin position="78"/>
        <end position="245"/>
    </location>
</feature>